<accession>A0AAP2DG53</accession>
<protein>
    <recommendedName>
        <fullName evidence="4">DUF3052 domain-containing protein</fullName>
    </recommendedName>
</protein>
<keyword evidence="3" id="KW-1185">Reference proteome</keyword>
<dbReference type="RefSeq" id="WP_254094360.1">
    <property type="nucleotide sequence ID" value="NZ_JAHESC010000079.1"/>
</dbReference>
<dbReference type="AlphaFoldDB" id="A0AAP2DG53"/>
<evidence type="ECO:0000313" key="3">
    <source>
        <dbReference type="Proteomes" id="UP001319180"/>
    </source>
</evidence>
<comment type="caution">
    <text evidence="2">The sequence shown here is derived from an EMBL/GenBank/DDBJ whole genome shotgun (WGS) entry which is preliminary data.</text>
</comment>
<evidence type="ECO:0008006" key="4">
    <source>
        <dbReference type="Google" id="ProtNLM"/>
    </source>
</evidence>
<gene>
    <name evidence="2" type="ORF">KK078_29200</name>
</gene>
<evidence type="ECO:0000313" key="2">
    <source>
        <dbReference type="EMBL" id="MBT1690677.1"/>
    </source>
</evidence>
<reference evidence="2 3" key="1">
    <citation type="submission" date="2021-05" db="EMBL/GenBank/DDBJ databases">
        <title>A Polyphasic approach of four new species of the genus Ohtaekwangia: Ohtaekwangia histidinii sp. nov., Ohtaekwangia cretensis sp. nov., Ohtaekwangia indiensis sp. nov., Ohtaekwangia reichenbachii sp. nov. from diverse environment.</title>
        <authorList>
            <person name="Octaviana S."/>
        </authorList>
    </citation>
    <scope>NUCLEOTIDE SEQUENCE [LARGE SCALE GENOMIC DNA]</scope>
    <source>
        <strain evidence="2 3">PWU37</strain>
    </source>
</reference>
<feature type="region of interest" description="Disordered" evidence="1">
    <location>
        <begin position="149"/>
        <end position="187"/>
    </location>
</feature>
<name>A0AAP2DG53_9BACT</name>
<dbReference type="Proteomes" id="UP001319180">
    <property type="component" value="Unassembled WGS sequence"/>
</dbReference>
<proteinExistence type="predicted"/>
<sequence>MPVLDPIFKKLNYKDQATLYVLDAPDSFVPNMKSMEAFATVKSSLAGAGHVSFVLAFVKTQRQIDDMATKVPQLLDSDAVLWFAYPKGTSKRYTCDFNRDTGWNAFGALGFEPVRMVAIDEDWSALRLRRVEHIKTMTRSFAMSEAGKKKVGTAKKVAKAEAPKKAAKKAAKQTAKGKAAAKGKPAK</sequence>
<dbReference type="EMBL" id="JAHESC010000079">
    <property type="protein sequence ID" value="MBT1690677.1"/>
    <property type="molecule type" value="Genomic_DNA"/>
</dbReference>
<evidence type="ECO:0000256" key="1">
    <source>
        <dbReference type="SAM" id="MobiDB-lite"/>
    </source>
</evidence>
<organism evidence="2 3">
    <name type="scientific">Dawidia soli</name>
    <dbReference type="NCBI Taxonomy" id="2782352"/>
    <lineage>
        <taxon>Bacteria</taxon>
        <taxon>Pseudomonadati</taxon>
        <taxon>Bacteroidota</taxon>
        <taxon>Cytophagia</taxon>
        <taxon>Cytophagales</taxon>
        <taxon>Chryseotaleaceae</taxon>
        <taxon>Dawidia</taxon>
    </lineage>
</organism>